<dbReference type="EMBL" id="CAFBND010000124">
    <property type="protein sequence ID" value="CAB4957592.1"/>
    <property type="molecule type" value="Genomic_DNA"/>
</dbReference>
<evidence type="ECO:0000256" key="4">
    <source>
        <dbReference type="ARBA" id="ARBA00023136"/>
    </source>
</evidence>
<evidence type="ECO:0000313" key="10">
    <source>
        <dbReference type="EMBL" id="CAB5041268.1"/>
    </source>
</evidence>
<organism evidence="10">
    <name type="scientific">freshwater metagenome</name>
    <dbReference type="NCBI Taxonomy" id="449393"/>
    <lineage>
        <taxon>unclassified sequences</taxon>
        <taxon>metagenomes</taxon>
        <taxon>ecological metagenomes</taxon>
    </lineage>
</organism>
<reference evidence="10" key="1">
    <citation type="submission" date="2020-05" db="EMBL/GenBank/DDBJ databases">
        <authorList>
            <person name="Chiriac C."/>
            <person name="Salcher M."/>
            <person name="Ghai R."/>
            <person name="Kavagutti S V."/>
        </authorList>
    </citation>
    <scope>NUCLEOTIDE SEQUENCE</scope>
</reference>
<dbReference type="GO" id="GO:0140359">
    <property type="term" value="F:ABC-type transporter activity"/>
    <property type="evidence" value="ECO:0007669"/>
    <property type="project" value="InterPro"/>
</dbReference>
<accession>A0A6J7SLN8</accession>
<evidence type="ECO:0000259" key="6">
    <source>
        <dbReference type="PROSITE" id="PS50042"/>
    </source>
</evidence>
<dbReference type="Gene3D" id="3.40.50.300">
    <property type="entry name" value="P-loop containing nucleotide triphosphate hydrolases"/>
    <property type="match status" value="1"/>
</dbReference>
<dbReference type="Pfam" id="PF00664">
    <property type="entry name" value="ABC_membrane"/>
    <property type="match status" value="1"/>
</dbReference>
<dbReference type="EMBL" id="CAFBIZ010000138">
    <property type="protein sequence ID" value="CAB4850825.1"/>
    <property type="molecule type" value="Genomic_DNA"/>
</dbReference>
<name>A0A6J7SLN8_9ZZZZ</name>
<dbReference type="GO" id="GO:0016887">
    <property type="term" value="F:ATP hydrolysis activity"/>
    <property type="evidence" value="ECO:0007669"/>
    <property type="project" value="InterPro"/>
</dbReference>
<dbReference type="SUPFAM" id="SSF90123">
    <property type="entry name" value="ABC transporter transmembrane region"/>
    <property type="match status" value="1"/>
</dbReference>
<dbReference type="SMART" id="SM00100">
    <property type="entry name" value="cNMP"/>
    <property type="match status" value="1"/>
</dbReference>
<keyword evidence="2 5" id="KW-0812">Transmembrane</keyword>
<sequence length="761" mass="81200">MSADMPPAAHSHRSGAGTGELIGFLAPFVRPVRRRLVVALALAGISVFANAVIPLRVDAVLAGEGNSVVVALGIVALMATSLLLSNVSRWLSYRSAAEISQSLSEHVFGRTLESPMLRQQGMRRPSVISRHTSDVDRIENAVDVTVTEGLPGAGRIVVSLALLLWIEPKAGLVTLAATVVFLILNGRISRGMLARNKARLDTSSEIGAVVDESITAGRNLTGMNLNGWMRDRFSERASSLRLATQEQKREASRLTSAARFTGYSALLAVLIISIASGGSDVGAIAASLLYIEAVVRGLESLPPWLRDIRLGVTSKRRIEQITRANPRVTRPGGAVELTHEASLVLRDLALNPGAPLMFGDVSVPRRGTIAVVTDLGVSTNALLEVLSGDSDPASGCVLFDGLDVRQPAIKRRIMLLTDDPVLMDASVNAHLRAPGVTVSDAEIAKVLDMVGLSHLRDLAGGGLDAPLGPQAERLSMHERQRLMIGIAALGDADVVVLQDLPILADPDSAAPALAALTRHGEHTVVFATANVELAARATSVMAAIGNEIFVGPHQMLMELPEYIAAWERQIPGGVDARILESIPEAQRESLRTRLLNEHFRAGEILYRAGAPADRVMFIVSGRVGVFTDDSDGQEHLIAEIGAGNFCGDVGKADARRTETVRAVNDTMVRTLSVEAWSAGVMGLLDSDPAERMVMSAILRNDHPTIEKLSHLVYGLGVDEVIAIATELIEAGKVRSDDAGRLSIPMRRRARAHSVLDQLADL</sequence>
<feature type="transmembrane region" description="Helical" evidence="5">
    <location>
        <begin position="146"/>
        <end position="166"/>
    </location>
</feature>
<dbReference type="Gene3D" id="2.60.120.10">
    <property type="entry name" value="Jelly Rolls"/>
    <property type="match status" value="1"/>
</dbReference>
<evidence type="ECO:0000313" key="9">
    <source>
        <dbReference type="EMBL" id="CAB4957592.1"/>
    </source>
</evidence>
<dbReference type="SUPFAM" id="SSF51206">
    <property type="entry name" value="cAMP-binding domain-like"/>
    <property type="match status" value="1"/>
</dbReference>
<evidence type="ECO:0000259" key="7">
    <source>
        <dbReference type="PROSITE" id="PS50929"/>
    </source>
</evidence>
<dbReference type="InterPro" id="IPR018490">
    <property type="entry name" value="cNMP-bd_dom_sf"/>
</dbReference>
<feature type="transmembrane region" description="Helical" evidence="5">
    <location>
        <begin position="263"/>
        <end position="291"/>
    </location>
</feature>
<evidence type="ECO:0000256" key="2">
    <source>
        <dbReference type="ARBA" id="ARBA00022692"/>
    </source>
</evidence>
<feature type="transmembrane region" description="Helical" evidence="5">
    <location>
        <begin position="172"/>
        <end position="189"/>
    </location>
</feature>
<dbReference type="Pfam" id="PF00005">
    <property type="entry name" value="ABC_tran"/>
    <property type="match status" value="1"/>
</dbReference>
<dbReference type="CDD" id="cd00038">
    <property type="entry name" value="CAP_ED"/>
    <property type="match status" value="1"/>
</dbReference>
<dbReference type="PANTHER" id="PTHR24221">
    <property type="entry name" value="ATP-BINDING CASSETTE SUB-FAMILY B"/>
    <property type="match status" value="1"/>
</dbReference>
<dbReference type="InterPro" id="IPR036640">
    <property type="entry name" value="ABC1_TM_sf"/>
</dbReference>
<keyword evidence="3 5" id="KW-1133">Transmembrane helix</keyword>
<dbReference type="InterPro" id="IPR000595">
    <property type="entry name" value="cNMP-bd_dom"/>
</dbReference>
<evidence type="ECO:0000313" key="8">
    <source>
        <dbReference type="EMBL" id="CAB4850825.1"/>
    </source>
</evidence>
<dbReference type="GO" id="GO:0034040">
    <property type="term" value="F:ATPase-coupled lipid transmembrane transporter activity"/>
    <property type="evidence" value="ECO:0007669"/>
    <property type="project" value="TreeGrafter"/>
</dbReference>
<evidence type="ECO:0000256" key="5">
    <source>
        <dbReference type="SAM" id="Phobius"/>
    </source>
</evidence>
<dbReference type="GO" id="GO:0016020">
    <property type="term" value="C:membrane"/>
    <property type="evidence" value="ECO:0007669"/>
    <property type="project" value="UniProtKB-SubCell"/>
</dbReference>
<dbReference type="SUPFAM" id="SSF52540">
    <property type="entry name" value="P-loop containing nucleoside triphosphate hydrolases"/>
    <property type="match status" value="1"/>
</dbReference>
<dbReference type="PROSITE" id="PS50042">
    <property type="entry name" value="CNMP_BINDING_3"/>
    <property type="match status" value="1"/>
</dbReference>
<dbReference type="InterPro" id="IPR011527">
    <property type="entry name" value="ABC1_TM_dom"/>
</dbReference>
<proteinExistence type="predicted"/>
<dbReference type="PROSITE" id="PS50929">
    <property type="entry name" value="ABC_TM1F"/>
    <property type="match status" value="1"/>
</dbReference>
<feature type="transmembrane region" description="Helical" evidence="5">
    <location>
        <begin position="36"/>
        <end position="55"/>
    </location>
</feature>
<dbReference type="InterPro" id="IPR014710">
    <property type="entry name" value="RmlC-like_jellyroll"/>
</dbReference>
<dbReference type="AlphaFoldDB" id="A0A6J7SLN8"/>
<dbReference type="InterPro" id="IPR027417">
    <property type="entry name" value="P-loop_NTPase"/>
</dbReference>
<dbReference type="GO" id="GO:0005524">
    <property type="term" value="F:ATP binding"/>
    <property type="evidence" value="ECO:0007669"/>
    <property type="project" value="InterPro"/>
</dbReference>
<feature type="transmembrane region" description="Helical" evidence="5">
    <location>
        <begin position="67"/>
        <end position="85"/>
    </location>
</feature>
<comment type="subcellular location">
    <subcellularLocation>
        <location evidence="1">Membrane</location>
        <topology evidence="1">Multi-pass membrane protein</topology>
    </subcellularLocation>
</comment>
<gene>
    <name evidence="8" type="ORF">UFOPK3268_01082</name>
    <name evidence="9" type="ORF">UFOPK3752_02067</name>
    <name evidence="10" type="ORF">UFOPK4150_02471</name>
</gene>
<dbReference type="InterPro" id="IPR039421">
    <property type="entry name" value="Type_1_exporter"/>
</dbReference>
<feature type="domain" description="ABC transmembrane type-1" evidence="7">
    <location>
        <begin position="57"/>
        <end position="310"/>
    </location>
</feature>
<keyword evidence="4 5" id="KW-0472">Membrane</keyword>
<protein>
    <submittedName>
        <fullName evidence="10">Unannotated protein</fullName>
    </submittedName>
</protein>
<dbReference type="Gene3D" id="1.20.1560.10">
    <property type="entry name" value="ABC transporter type 1, transmembrane domain"/>
    <property type="match status" value="1"/>
</dbReference>
<dbReference type="InterPro" id="IPR003439">
    <property type="entry name" value="ABC_transporter-like_ATP-bd"/>
</dbReference>
<feature type="domain" description="Cyclic nucleotide-binding" evidence="6">
    <location>
        <begin position="578"/>
        <end position="676"/>
    </location>
</feature>
<evidence type="ECO:0000256" key="3">
    <source>
        <dbReference type="ARBA" id="ARBA00022989"/>
    </source>
</evidence>
<dbReference type="Pfam" id="PF00027">
    <property type="entry name" value="cNMP_binding"/>
    <property type="match status" value="1"/>
</dbReference>
<evidence type="ECO:0000256" key="1">
    <source>
        <dbReference type="ARBA" id="ARBA00004141"/>
    </source>
</evidence>
<dbReference type="PANTHER" id="PTHR24221:SF654">
    <property type="entry name" value="ATP-BINDING CASSETTE SUB-FAMILY B MEMBER 6"/>
    <property type="match status" value="1"/>
</dbReference>
<dbReference type="EMBL" id="CAFBPU010000098">
    <property type="protein sequence ID" value="CAB5041268.1"/>
    <property type="molecule type" value="Genomic_DNA"/>
</dbReference>